<keyword evidence="2" id="KW-1185">Reference proteome</keyword>
<name>A0AAD8LWK4_9APIA</name>
<accession>A0AAD8LWK4</accession>
<reference evidence="1" key="2">
    <citation type="submission" date="2023-05" db="EMBL/GenBank/DDBJ databases">
        <authorList>
            <person name="Schelkunov M.I."/>
        </authorList>
    </citation>
    <scope>NUCLEOTIDE SEQUENCE</scope>
    <source>
        <strain evidence="1">Hsosn_3</strain>
        <tissue evidence="1">Leaf</tissue>
    </source>
</reference>
<dbReference type="Proteomes" id="UP001237642">
    <property type="component" value="Unassembled WGS sequence"/>
</dbReference>
<reference evidence="1" key="1">
    <citation type="submission" date="2023-02" db="EMBL/GenBank/DDBJ databases">
        <title>Genome of toxic invasive species Heracleum sosnowskyi carries increased number of genes despite the absence of recent whole-genome duplications.</title>
        <authorList>
            <person name="Schelkunov M."/>
            <person name="Shtratnikova V."/>
            <person name="Makarenko M."/>
            <person name="Klepikova A."/>
            <person name="Omelchenko D."/>
            <person name="Novikova G."/>
            <person name="Obukhova E."/>
            <person name="Bogdanov V."/>
            <person name="Penin A."/>
            <person name="Logacheva M."/>
        </authorList>
    </citation>
    <scope>NUCLEOTIDE SEQUENCE</scope>
    <source>
        <strain evidence="1">Hsosn_3</strain>
        <tissue evidence="1">Leaf</tissue>
    </source>
</reference>
<dbReference type="AlphaFoldDB" id="A0AAD8LWK4"/>
<evidence type="ECO:0000313" key="2">
    <source>
        <dbReference type="Proteomes" id="UP001237642"/>
    </source>
</evidence>
<evidence type="ECO:0000313" key="1">
    <source>
        <dbReference type="EMBL" id="KAK1348668.1"/>
    </source>
</evidence>
<comment type="caution">
    <text evidence="1">The sequence shown here is derived from an EMBL/GenBank/DDBJ whole genome shotgun (WGS) entry which is preliminary data.</text>
</comment>
<organism evidence="1 2">
    <name type="scientific">Heracleum sosnowskyi</name>
    <dbReference type="NCBI Taxonomy" id="360622"/>
    <lineage>
        <taxon>Eukaryota</taxon>
        <taxon>Viridiplantae</taxon>
        <taxon>Streptophyta</taxon>
        <taxon>Embryophyta</taxon>
        <taxon>Tracheophyta</taxon>
        <taxon>Spermatophyta</taxon>
        <taxon>Magnoliopsida</taxon>
        <taxon>eudicotyledons</taxon>
        <taxon>Gunneridae</taxon>
        <taxon>Pentapetalae</taxon>
        <taxon>asterids</taxon>
        <taxon>campanulids</taxon>
        <taxon>Apiales</taxon>
        <taxon>Apiaceae</taxon>
        <taxon>Apioideae</taxon>
        <taxon>apioid superclade</taxon>
        <taxon>Tordylieae</taxon>
        <taxon>Tordyliinae</taxon>
        <taxon>Heracleum</taxon>
    </lineage>
</organism>
<dbReference type="EMBL" id="JAUIZM010000120">
    <property type="protein sequence ID" value="KAK1348668.1"/>
    <property type="molecule type" value="Genomic_DNA"/>
</dbReference>
<gene>
    <name evidence="1" type="ORF">POM88_054948</name>
</gene>
<protein>
    <submittedName>
        <fullName evidence="1">Uncharacterized protein</fullName>
    </submittedName>
</protein>
<proteinExistence type="predicted"/>
<sequence length="104" mass="11891">MVDSESILSSMSYWGKPFYGQQAIVIVAAKLLHQLYGERLVGFQNRRSSFPNSHLQNGRDALQTSRKVAKLETEIIKELKLEMLWNPNTIFRVKNDGLEIPISV</sequence>